<name>A0A975GMM7_9BACT</name>
<dbReference type="KEGG" id="dmm:dnm_028290"/>
<gene>
    <name evidence="2" type="ORF">dnm_028290</name>
</gene>
<sequence length="37" mass="4203">MRMGRNPAFSGGRAFRPEKKSRVSLLSRIQSGNFSIY</sequence>
<dbReference type="AlphaFoldDB" id="A0A975GMM7"/>
<evidence type="ECO:0000313" key="2">
    <source>
        <dbReference type="EMBL" id="QTA86805.1"/>
    </source>
</evidence>
<keyword evidence="3" id="KW-1185">Reference proteome</keyword>
<accession>A0A975GMM7</accession>
<evidence type="ECO:0000256" key="1">
    <source>
        <dbReference type="SAM" id="MobiDB-lite"/>
    </source>
</evidence>
<proteinExistence type="predicted"/>
<feature type="region of interest" description="Disordered" evidence="1">
    <location>
        <begin position="1"/>
        <end position="22"/>
    </location>
</feature>
<dbReference type="EMBL" id="CP061800">
    <property type="protein sequence ID" value="QTA86805.1"/>
    <property type="molecule type" value="Genomic_DNA"/>
</dbReference>
<organism evidence="2 3">
    <name type="scientific">Desulfonema magnum</name>
    <dbReference type="NCBI Taxonomy" id="45655"/>
    <lineage>
        <taxon>Bacteria</taxon>
        <taxon>Pseudomonadati</taxon>
        <taxon>Thermodesulfobacteriota</taxon>
        <taxon>Desulfobacteria</taxon>
        <taxon>Desulfobacterales</taxon>
        <taxon>Desulfococcaceae</taxon>
        <taxon>Desulfonema</taxon>
    </lineage>
</organism>
<dbReference type="Proteomes" id="UP000663722">
    <property type="component" value="Chromosome"/>
</dbReference>
<reference evidence="2" key="1">
    <citation type="journal article" date="2021" name="Microb. Physiol.">
        <title>Proteogenomic Insights into the Physiology of Marine, Sulfate-Reducing, Filamentous Desulfonema limicola and Desulfonema magnum.</title>
        <authorList>
            <person name="Schnaars V."/>
            <person name="Wohlbrand L."/>
            <person name="Scheve S."/>
            <person name="Hinrichs C."/>
            <person name="Reinhardt R."/>
            <person name="Rabus R."/>
        </authorList>
    </citation>
    <scope>NUCLEOTIDE SEQUENCE</scope>
    <source>
        <strain evidence="2">4be13</strain>
    </source>
</reference>
<evidence type="ECO:0000313" key="3">
    <source>
        <dbReference type="Proteomes" id="UP000663722"/>
    </source>
</evidence>
<protein>
    <submittedName>
        <fullName evidence="2">Uncharacterized protein</fullName>
    </submittedName>
</protein>